<evidence type="ECO:0000313" key="3">
    <source>
        <dbReference type="EMBL" id="OGE01230.1"/>
    </source>
</evidence>
<sequence>MKKILFLYKTPRKQIYEEWKQKSGPDTSLYGLNHIKKFGVQADFFDYSFSIVNPIRWICYPIHLVAARTTGIGFNLGQALTLLPVFANYDLVVSTMDSAGLPILLLKKLKLIKKPIIYISVDLIEKLNRQTKKWPFSIYKDLLAYADCIICYSKREQALFEKYNSNVHFMPIGVDVDFFKNSKRKRFLKKTKPVIVAFGRDRDRDYKTFISAVKKGSIGVIVTGRSNTHTLNIPKNFKIYYDLSPKNLRNRIWQSDVIVIPVKNVARAAGQLSLLDALSSKKPVIVAKIPGITETYDLVDGKDCLYYQPGNSRDLKTRIRLLLQSPKTATVIATNGQKKAKKYSTKAFAAQLNEVFKSFYLNEKQDR</sequence>
<keyword evidence="1" id="KW-0808">Transferase</keyword>
<evidence type="ECO:0000256" key="1">
    <source>
        <dbReference type="ARBA" id="ARBA00022679"/>
    </source>
</evidence>
<name>A0A1F5HAX0_9BACT</name>
<dbReference type="InterPro" id="IPR001296">
    <property type="entry name" value="Glyco_trans_1"/>
</dbReference>
<proteinExistence type="predicted"/>
<accession>A0A1F5HAX0</accession>
<dbReference type="EMBL" id="MFCA01000029">
    <property type="protein sequence ID" value="OGE01230.1"/>
    <property type="molecule type" value="Genomic_DNA"/>
</dbReference>
<protein>
    <recommendedName>
        <fullName evidence="2">Glycosyl transferase family 1 domain-containing protein</fullName>
    </recommendedName>
</protein>
<dbReference type="AlphaFoldDB" id="A0A1F5HAX0"/>
<reference evidence="3 4" key="1">
    <citation type="journal article" date="2016" name="Nat. Commun.">
        <title>Thousands of microbial genomes shed light on interconnected biogeochemical processes in an aquifer system.</title>
        <authorList>
            <person name="Anantharaman K."/>
            <person name="Brown C.T."/>
            <person name="Hug L.A."/>
            <person name="Sharon I."/>
            <person name="Castelle C.J."/>
            <person name="Probst A.J."/>
            <person name="Thomas B.C."/>
            <person name="Singh A."/>
            <person name="Wilkins M.J."/>
            <person name="Karaoz U."/>
            <person name="Brodie E.L."/>
            <person name="Williams K.H."/>
            <person name="Hubbard S.S."/>
            <person name="Banfield J.F."/>
        </authorList>
    </citation>
    <scope>NUCLEOTIDE SEQUENCE [LARGE SCALE GENOMIC DNA]</scope>
</reference>
<evidence type="ECO:0000259" key="2">
    <source>
        <dbReference type="Pfam" id="PF00534"/>
    </source>
</evidence>
<comment type="caution">
    <text evidence="3">The sequence shown here is derived from an EMBL/GenBank/DDBJ whole genome shotgun (WGS) entry which is preliminary data.</text>
</comment>
<dbReference type="PANTHER" id="PTHR46401:SF2">
    <property type="entry name" value="GLYCOSYLTRANSFERASE WBBK-RELATED"/>
    <property type="match status" value="1"/>
</dbReference>
<feature type="domain" description="Glycosyl transferase family 1" evidence="2">
    <location>
        <begin position="181"/>
        <end position="338"/>
    </location>
</feature>
<evidence type="ECO:0000313" key="4">
    <source>
        <dbReference type="Proteomes" id="UP000176751"/>
    </source>
</evidence>
<organism evidence="3 4">
    <name type="scientific">Candidatus Curtissbacteria bacterium RIFOXYA1_FULL_41_14</name>
    <dbReference type="NCBI Taxonomy" id="1797737"/>
    <lineage>
        <taxon>Bacteria</taxon>
        <taxon>Candidatus Curtissiibacteriota</taxon>
    </lineage>
</organism>
<dbReference type="Pfam" id="PF00534">
    <property type="entry name" value="Glycos_transf_1"/>
    <property type="match status" value="1"/>
</dbReference>
<dbReference type="SUPFAM" id="SSF53756">
    <property type="entry name" value="UDP-Glycosyltransferase/glycogen phosphorylase"/>
    <property type="match status" value="1"/>
</dbReference>
<dbReference type="PANTHER" id="PTHR46401">
    <property type="entry name" value="GLYCOSYLTRANSFERASE WBBK-RELATED"/>
    <property type="match status" value="1"/>
</dbReference>
<dbReference type="STRING" id="1797737.A2196_00790"/>
<dbReference type="GO" id="GO:0009103">
    <property type="term" value="P:lipopolysaccharide biosynthetic process"/>
    <property type="evidence" value="ECO:0007669"/>
    <property type="project" value="TreeGrafter"/>
</dbReference>
<gene>
    <name evidence="3" type="ORF">A2196_00790</name>
</gene>
<dbReference type="Gene3D" id="3.40.50.2000">
    <property type="entry name" value="Glycogen Phosphorylase B"/>
    <property type="match status" value="2"/>
</dbReference>
<dbReference type="Proteomes" id="UP000176751">
    <property type="component" value="Unassembled WGS sequence"/>
</dbReference>
<dbReference type="GO" id="GO:0016757">
    <property type="term" value="F:glycosyltransferase activity"/>
    <property type="evidence" value="ECO:0007669"/>
    <property type="project" value="InterPro"/>
</dbReference>